<protein>
    <submittedName>
        <fullName evidence="8">Putative alcohol dehydrogenase ii</fullName>
    </submittedName>
</protein>
<dbReference type="AlphaFoldDB" id="A0A0G2HI72"/>
<comment type="cofactor">
    <cofactor evidence="1">
        <name>Zn(2+)</name>
        <dbReference type="ChEBI" id="CHEBI:29105"/>
    </cofactor>
</comment>
<dbReference type="EMBL" id="LCWF01000016">
    <property type="protein sequence ID" value="KKY28095.1"/>
    <property type="molecule type" value="Genomic_DNA"/>
</dbReference>
<dbReference type="GO" id="GO:0046872">
    <property type="term" value="F:metal ion binding"/>
    <property type="evidence" value="ECO:0007669"/>
    <property type="project" value="UniProtKB-KW"/>
</dbReference>
<evidence type="ECO:0000259" key="7">
    <source>
        <dbReference type="Pfam" id="PF00107"/>
    </source>
</evidence>
<keyword evidence="4" id="KW-0862">Zinc</keyword>
<evidence type="ECO:0000256" key="1">
    <source>
        <dbReference type="ARBA" id="ARBA00001947"/>
    </source>
</evidence>
<dbReference type="InterPro" id="IPR011032">
    <property type="entry name" value="GroES-like_sf"/>
</dbReference>
<accession>A0A0G2HI72</accession>
<gene>
    <name evidence="8" type="ORF">UCRPC4_g00675</name>
</gene>
<keyword evidence="3" id="KW-0479">Metal-binding</keyword>
<evidence type="ECO:0000313" key="9">
    <source>
        <dbReference type="Proteomes" id="UP000053317"/>
    </source>
</evidence>
<dbReference type="Gene3D" id="3.40.50.720">
    <property type="entry name" value="NAD(P)-binding Rossmann-like Domain"/>
    <property type="match status" value="1"/>
</dbReference>
<evidence type="ECO:0000256" key="2">
    <source>
        <dbReference type="ARBA" id="ARBA00008072"/>
    </source>
</evidence>
<dbReference type="Pfam" id="PF00107">
    <property type="entry name" value="ADH_zinc_N"/>
    <property type="match status" value="1"/>
</dbReference>
<dbReference type="GO" id="GO:0004022">
    <property type="term" value="F:alcohol dehydrogenase (NAD+) activity"/>
    <property type="evidence" value="ECO:0007669"/>
    <property type="project" value="TreeGrafter"/>
</dbReference>
<feature type="domain" description="Alcohol dehydrogenase-like C-terminal" evidence="7">
    <location>
        <begin position="112"/>
        <end position="213"/>
    </location>
</feature>
<dbReference type="SUPFAM" id="SSF51735">
    <property type="entry name" value="NAD(P)-binding Rossmann-fold domains"/>
    <property type="match status" value="1"/>
</dbReference>
<reference evidence="8 9" key="2">
    <citation type="submission" date="2015-05" db="EMBL/GenBank/DDBJ databases">
        <authorList>
            <person name="Morales-Cruz A."/>
            <person name="Amrine K.C."/>
            <person name="Cantu D."/>
        </authorList>
    </citation>
    <scope>NUCLEOTIDE SEQUENCE [LARGE SCALE GENOMIC DNA]</scope>
    <source>
        <strain evidence="8">UCRPC4</strain>
    </source>
</reference>
<proteinExistence type="inferred from homology"/>
<dbReference type="Proteomes" id="UP000053317">
    <property type="component" value="Unassembled WGS sequence"/>
</dbReference>
<dbReference type="InterPro" id="IPR036291">
    <property type="entry name" value="NAD(P)-bd_dom_sf"/>
</dbReference>
<dbReference type="GO" id="GO:0005737">
    <property type="term" value="C:cytoplasm"/>
    <property type="evidence" value="ECO:0007669"/>
    <property type="project" value="TreeGrafter"/>
</dbReference>
<evidence type="ECO:0000256" key="6">
    <source>
        <dbReference type="ARBA" id="ARBA00023027"/>
    </source>
</evidence>
<keyword evidence="9" id="KW-1185">Reference proteome</keyword>
<evidence type="ECO:0000256" key="3">
    <source>
        <dbReference type="ARBA" id="ARBA00022723"/>
    </source>
</evidence>
<dbReference type="PANTHER" id="PTHR42940">
    <property type="entry name" value="ALCOHOL DEHYDROGENASE 1-RELATED"/>
    <property type="match status" value="1"/>
</dbReference>
<comment type="similarity">
    <text evidence="2">Belongs to the zinc-containing alcohol dehydrogenase family.</text>
</comment>
<reference evidence="8 9" key="1">
    <citation type="submission" date="2015-05" db="EMBL/GenBank/DDBJ databases">
        <title>Distinctive expansion of gene families associated with plant cell wall degradation and secondary metabolism in the genomes of grapevine trunk pathogens.</title>
        <authorList>
            <person name="Lawrence D.P."/>
            <person name="Travadon R."/>
            <person name="Rolshausen P.E."/>
            <person name="Baumgartner K."/>
        </authorList>
    </citation>
    <scope>NUCLEOTIDE SEQUENCE [LARGE SCALE GENOMIC DNA]</scope>
    <source>
        <strain evidence="8">UCRPC4</strain>
    </source>
</reference>
<name>A0A0G2HI72_PHACM</name>
<dbReference type="Gene3D" id="3.90.180.10">
    <property type="entry name" value="Medium-chain alcohol dehydrogenases, catalytic domain"/>
    <property type="match status" value="1"/>
</dbReference>
<evidence type="ECO:0000256" key="4">
    <source>
        <dbReference type="ARBA" id="ARBA00022833"/>
    </source>
</evidence>
<dbReference type="OrthoDB" id="1879366at2759"/>
<keyword evidence="5" id="KW-0560">Oxidoreductase</keyword>
<sequence>MAAEYQIPKTHKAAVYDNPGTVSIKIEDVETPEPGPGEVLTPVGQIGGHEGVGVVVKMGAANENSPVKLGDHSVPSDVAAPLLCGGVTVYAALTRSGAQPGDWVVISGAGGGLGHLACQIGSRGMGYRILGIDTSDKEDFVVQECGAERFLALENFPKGDEGNEKIAAAVKEITDGAGAAAAVVCTAANAAYTQAVDFLKFNGTMVVVGIPEGVPVAIQSVYSLPPSKKTQKKNPNRKK</sequence>
<dbReference type="SUPFAM" id="SSF50129">
    <property type="entry name" value="GroES-like"/>
    <property type="match status" value="1"/>
</dbReference>
<organism evidence="8 9">
    <name type="scientific">Phaeomoniella chlamydospora</name>
    <name type="common">Phaeoacremonium chlamydosporum</name>
    <dbReference type="NCBI Taxonomy" id="158046"/>
    <lineage>
        <taxon>Eukaryota</taxon>
        <taxon>Fungi</taxon>
        <taxon>Dikarya</taxon>
        <taxon>Ascomycota</taxon>
        <taxon>Pezizomycotina</taxon>
        <taxon>Eurotiomycetes</taxon>
        <taxon>Chaetothyriomycetidae</taxon>
        <taxon>Phaeomoniellales</taxon>
        <taxon>Phaeomoniellaceae</taxon>
        <taxon>Phaeomoniella</taxon>
    </lineage>
</organism>
<keyword evidence="6" id="KW-0520">NAD</keyword>
<dbReference type="FunFam" id="3.40.50.720:FF:000039">
    <property type="entry name" value="Alcohol dehydrogenase AdhP"/>
    <property type="match status" value="1"/>
</dbReference>
<dbReference type="InterPro" id="IPR013149">
    <property type="entry name" value="ADH-like_C"/>
</dbReference>
<comment type="caution">
    <text evidence="8">The sequence shown here is derived from an EMBL/GenBank/DDBJ whole genome shotgun (WGS) entry which is preliminary data.</text>
</comment>
<evidence type="ECO:0000313" key="8">
    <source>
        <dbReference type="EMBL" id="KKY28095.1"/>
    </source>
</evidence>
<evidence type="ECO:0000256" key="5">
    <source>
        <dbReference type="ARBA" id="ARBA00023002"/>
    </source>
</evidence>
<dbReference type="PANTHER" id="PTHR42940:SF5">
    <property type="entry name" value="ALCOHOL DEHYDROGENASE 2"/>
    <property type="match status" value="1"/>
</dbReference>